<accession>A0A2T4SWW9</accession>
<feature type="domain" description="ABC transporter" evidence="4">
    <location>
        <begin position="2"/>
        <end position="231"/>
    </location>
</feature>
<dbReference type="InterPro" id="IPR003439">
    <property type="entry name" value="ABC_transporter-like_ATP-bd"/>
</dbReference>
<dbReference type="GO" id="GO:0005524">
    <property type="term" value="F:ATP binding"/>
    <property type="evidence" value="ECO:0007669"/>
    <property type="project" value="UniProtKB-KW"/>
</dbReference>
<dbReference type="EMBL" id="QXRZ01000003">
    <property type="protein sequence ID" value="RIL43194.1"/>
    <property type="molecule type" value="Genomic_DNA"/>
</dbReference>
<sequence>MLRVEKLSKKFKNNDYYSLKDVSFEISQGEIVGLIGKNGAGKTTLMKLIAKAIRPTSGQVYLNDINIYKKHNSLKDFGFMIEGTLFNHLTAIEHLKYFIKLNGEKKHEANIEEILKFVGLWDKRNKNPRNYSFGMKQRLSLALCLITDPKILILDEPFVGLDPNGVANLIHTLKTWAEKKDSAIIISSHQLSELEAICHRYLFIDNGQLKEDFNSDHEVVTVIEIDKPLNLDSAIAIKYDSIIHKTKQANIIEIPAESPEFNELISDLTKDYRIISIKEKKDSIQDRFKVGSDKND</sequence>
<comment type="caution">
    <text evidence="5">The sequence shown here is derived from an EMBL/GenBank/DDBJ whole genome shotgun (WGS) entry which is preliminary data.</text>
</comment>
<dbReference type="GeneID" id="93846374"/>
<dbReference type="PROSITE" id="PS50893">
    <property type="entry name" value="ABC_TRANSPORTER_2"/>
    <property type="match status" value="1"/>
</dbReference>
<dbReference type="Gene3D" id="3.40.50.300">
    <property type="entry name" value="P-loop containing nucleotide triphosphate hydrolases"/>
    <property type="match status" value="1"/>
</dbReference>
<dbReference type="SUPFAM" id="SSF52540">
    <property type="entry name" value="P-loop containing nucleoside triphosphate hydrolases"/>
    <property type="match status" value="1"/>
</dbReference>
<dbReference type="RefSeq" id="WP_107527363.1">
    <property type="nucleotide sequence ID" value="NZ_CP069082.1"/>
</dbReference>
<keyword evidence="3 5" id="KW-0067">ATP-binding</keyword>
<dbReference type="AlphaFoldDB" id="A0A2T4SWW9"/>
<dbReference type="InterPro" id="IPR051782">
    <property type="entry name" value="ABC_Transporter_VariousFunc"/>
</dbReference>
<dbReference type="Pfam" id="PF00005">
    <property type="entry name" value="ABC_tran"/>
    <property type="match status" value="1"/>
</dbReference>
<evidence type="ECO:0000256" key="2">
    <source>
        <dbReference type="ARBA" id="ARBA00022741"/>
    </source>
</evidence>
<evidence type="ECO:0000256" key="1">
    <source>
        <dbReference type="ARBA" id="ARBA00022448"/>
    </source>
</evidence>
<dbReference type="InterPro" id="IPR003593">
    <property type="entry name" value="AAA+_ATPase"/>
</dbReference>
<evidence type="ECO:0000313" key="6">
    <source>
        <dbReference type="Proteomes" id="UP000283576"/>
    </source>
</evidence>
<dbReference type="InterPro" id="IPR027417">
    <property type="entry name" value="P-loop_NTPase"/>
</dbReference>
<dbReference type="CDD" id="cd03230">
    <property type="entry name" value="ABC_DR_subfamily_A"/>
    <property type="match status" value="1"/>
</dbReference>
<organism evidence="5 6">
    <name type="scientific">Staphylococcus gallinarum</name>
    <dbReference type="NCBI Taxonomy" id="1293"/>
    <lineage>
        <taxon>Bacteria</taxon>
        <taxon>Bacillati</taxon>
        <taxon>Bacillota</taxon>
        <taxon>Bacilli</taxon>
        <taxon>Bacillales</taxon>
        <taxon>Staphylococcaceae</taxon>
        <taxon>Staphylococcus</taxon>
    </lineage>
</organism>
<reference evidence="5 6" key="1">
    <citation type="journal article" date="2016" name="Front. Microbiol.">
        <title>Comprehensive Phylogenetic Analysis of Bovine Non-aureus Staphylococci Species Based on Whole-Genome Sequencing.</title>
        <authorList>
            <person name="Naushad S."/>
            <person name="Barkema H.W."/>
            <person name="Luby C."/>
            <person name="Condas L.A."/>
            <person name="Nobrega D.B."/>
            <person name="Carson D.A."/>
            <person name="De Buck J."/>
        </authorList>
    </citation>
    <scope>NUCLEOTIDE SEQUENCE [LARGE SCALE GENOMIC DNA]</scope>
    <source>
        <strain evidence="5 6">SNUC 1388</strain>
    </source>
</reference>
<protein>
    <submittedName>
        <fullName evidence="5">ABC transporter ATP-binding protein</fullName>
    </submittedName>
</protein>
<keyword evidence="2" id="KW-0547">Nucleotide-binding</keyword>
<gene>
    <name evidence="5" type="ORF">BUZ01_06140</name>
</gene>
<dbReference type="InterPro" id="IPR017871">
    <property type="entry name" value="ABC_transporter-like_CS"/>
</dbReference>
<dbReference type="PANTHER" id="PTHR42939">
    <property type="entry name" value="ABC TRANSPORTER ATP-BINDING PROTEIN ALBC-RELATED"/>
    <property type="match status" value="1"/>
</dbReference>
<evidence type="ECO:0000259" key="4">
    <source>
        <dbReference type="PROSITE" id="PS50893"/>
    </source>
</evidence>
<dbReference type="Proteomes" id="UP000283576">
    <property type="component" value="Unassembled WGS sequence"/>
</dbReference>
<dbReference type="PROSITE" id="PS00211">
    <property type="entry name" value="ABC_TRANSPORTER_1"/>
    <property type="match status" value="1"/>
</dbReference>
<dbReference type="PANTHER" id="PTHR42939:SF1">
    <property type="entry name" value="ABC TRANSPORTER ATP-BINDING PROTEIN ALBC-RELATED"/>
    <property type="match status" value="1"/>
</dbReference>
<name>A0A2T4SWW9_STAGA</name>
<proteinExistence type="predicted"/>
<dbReference type="SMART" id="SM00382">
    <property type="entry name" value="AAA"/>
    <property type="match status" value="1"/>
</dbReference>
<evidence type="ECO:0000313" key="5">
    <source>
        <dbReference type="EMBL" id="RIL43194.1"/>
    </source>
</evidence>
<keyword evidence="1" id="KW-0813">Transport</keyword>
<evidence type="ECO:0000256" key="3">
    <source>
        <dbReference type="ARBA" id="ARBA00022840"/>
    </source>
</evidence>
<dbReference type="GO" id="GO:0016887">
    <property type="term" value="F:ATP hydrolysis activity"/>
    <property type="evidence" value="ECO:0007669"/>
    <property type="project" value="InterPro"/>
</dbReference>